<dbReference type="Proteomes" id="UP000026962">
    <property type="component" value="Chromosome 4"/>
</dbReference>
<dbReference type="HOGENOM" id="CLU_1818993_0_0_1"/>
<name>A0A0E0KMI8_ORYPU</name>
<dbReference type="Gramene" id="OPUNC04G01760.2">
    <property type="protein sequence ID" value="OPUNC04G01760.2"/>
    <property type="gene ID" value="OPUNC04G01760"/>
</dbReference>
<evidence type="ECO:0000313" key="3">
    <source>
        <dbReference type="Proteomes" id="UP000026962"/>
    </source>
</evidence>
<feature type="region of interest" description="Disordered" evidence="1">
    <location>
        <begin position="1"/>
        <end position="67"/>
    </location>
</feature>
<keyword evidence="3" id="KW-1185">Reference proteome</keyword>
<reference evidence="2" key="1">
    <citation type="submission" date="2015-04" db="UniProtKB">
        <authorList>
            <consortium name="EnsemblPlants"/>
        </authorList>
    </citation>
    <scope>IDENTIFICATION</scope>
</reference>
<protein>
    <submittedName>
        <fullName evidence="2">Uncharacterized protein</fullName>
    </submittedName>
</protein>
<reference evidence="2" key="2">
    <citation type="submission" date="2018-05" db="EMBL/GenBank/DDBJ databases">
        <title>OpunRS2 (Oryza punctata Reference Sequence Version 2).</title>
        <authorList>
            <person name="Zhang J."/>
            <person name="Kudrna D."/>
            <person name="Lee S."/>
            <person name="Talag J."/>
            <person name="Welchert J."/>
            <person name="Wing R.A."/>
        </authorList>
    </citation>
    <scope>NUCLEOTIDE SEQUENCE [LARGE SCALE GENOMIC DNA]</scope>
</reference>
<dbReference type="EnsemblPlants" id="OPUNC04G01760.2">
    <property type="protein sequence ID" value="OPUNC04G01760.2"/>
    <property type="gene ID" value="OPUNC04G01760"/>
</dbReference>
<accession>A0A0E0KMI8</accession>
<feature type="compositionally biased region" description="Low complexity" evidence="1">
    <location>
        <begin position="8"/>
        <end position="19"/>
    </location>
</feature>
<dbReference type="AlphaFoldDB" id="A0A0E0KMI8"/>
<evidence type="ECO:0000256" key="1">
    <source>
        <dbReference type="SAM" id="MobiDB-lite"/>
    </source>
</evidence>
<organism evidence="2">
    <name type="scientific">Oryza punctata</name>
    <name type="common">Red rice</name>
    <dbReference type="NCBI Taxonomy" id="4537"/>
    <lineage>
        <taxon>Eukaryota</taxon>
        <taxon>Viridiplantae</taxon>
        <taxon>Streptophyta</taxon>
        <taxon>Embryophyta</taxon>
        <taxon>Tracheophyta</taxon>
        <taxon>Spermatophyta</taxon>
        <taxon>Magnoliopsida</taxon>
        <taxon>Liliopsida</taxon>
        <taxon>Poales</taxon>
        <taxon>Poaceae</taxon>
        <taxon>BOP clade</taxon>
        <taxon>Oryzoideae</taxon>
        <taxon>Oryzeae</taxon>
        <taxon>Oryzinae</taxon>
        <taxon>Oryza</taxon>
    </lineage>
</organism>
<proteinExistence type="predicted"/>
<sequence>MPIAGHEAAATSSRRGGAAPVATAPCRAPSPATLAHGSFTEWTASVGGSGSADSSTNNGGDSRGLPPLRWLTTAAATVIEIVLRPPTAEVVDDGGCDGGDQRRWWRGRGKREGSKVKMELTIRSHVQLGLIEIFNGKRDGVA</sequence>
<evidence type="ECO:0000313" key="2">
    <source>
        <dbReference type="EnsemblPlants" id="OPUNC04G01760.2"/>
    </source>
</evidence>